<feature type="region of interest" description="Disordered" evidence="6">
    <location>
        <begin position="37"/>
        <end position="61"/>
    </location>
</feature>
<keyword evidence="4" id="KW-1015">Disulfide bond</keyword>
<feature type="non-terminal residue" evidence="8">
    <location>
        <position position="1"/>
    </location>
</feature>
<dbReference type="EMBL" id="HM119221">
    <property type="protein sequence ID" value="ADH94061.1"/>
    <property type="molecule type" value="mRNA"/>
</dbReference>
<keyword evidence="3" id="KW-0677">Repeat</keyword>
<evidence type="ECO:0000313" key="8">
    <source>
        <dbReference type="EMBL" id="ADH94061.1"/>
    </source>
</evidence>
<feature type="compositionally biased region" description="Low complexity" evidence="6">
    <location>
        <begin position="38"/>
        <end position="61"/>
    </location>
</feature>
<dbReference type="InterPro" id="IPR036508">
    <property type="entry name" value="Chitin-bd_dom_sf"/>
</dbReference>
<evidence type="ECO:0000256" key="1">
    <source>
        <dbReference type="ARBA" id="ARBA00022669"/>
    </source>
</evidence>
<evidence type="ECO:0000256" key="5">
    <source>
        <dbReference type="ARBA" id="ARBA00023180"/>
    </source>
</evidence>
<evidence type="ECO:0000256" key="4">
    <source>
        <dbReference type="ARBA" id="ARBA00023157"/>
    </source>
</evidence>
<dbReference type="InterPro" id="IPR051940">
    <property type="entry name" value="Chitin_bind-dev_reg"/>
</dbReference>
<evidence type="ECO:0000256" key="6">
    <source>
        <dbReference type="SAM" id="MobiDB-lite"/>
    </source>
</evidence>
<keyword evidence="5" id="KW-0325">Glycoprotein</keyword>
<dbReference type="Pfam" id="PF01607">
    <property type="entry name" value="CBM_14"/>
    <property type="match status" value="1"/>
</dbReference>
<protein>
    <submittedName>
        <fullName evidence="8">Putative peritophin 2</fullName>
    </submittedName>
</protein>
<reference evidence="8" key="1">
    <citation type="journal article" date="2011" name="BMC Genomics">
        <title>The midgut transcriptome of Phlebotomus (Larroussius) perniciosus, a vector of Leishmania infantum: comparison of sugar fed and blood fed sand flies.</title>
        <authorList>
            <person name="Dostalova A."/>
            <person name="Votypka J."/>
            <person name="Favreau A.J."/>
            <person name="Barbian K.D."/>
            <person name="Volf P."/>
            <person name="Valenzuela J.G."/>
            <person name="Jochim R.C."/>
        </authorList>
    </citation>
    <scope>NUCLEOTIDE SEQUENCE</scope>
    <source>
        <strain evidence="8">Spain</strain>
        <tissue evidence="8">Midgut</tissue>
    </source>
</reference>
<evidence type="ECO:0000259" key="7">
    <source>
        <dbReference type="PROSITE" id="PS50940"/>
    </source>
</evidence>
<dbReference type="SUPFAM" id="SSF57625">
    <property type="entry name" value="Invertebrate chitin-binding proteins"/>
    <property type="match status" value="1"/>
</dbReference>
<dbReference type="Gene3D" id="2.170.140.10">
    <property type="entry name" value="Chitin binding domain"/>
    <property type="match status" value="1"/>
</dbReference>
<dbReference type="PANTHER" id="PTHR23301">
    <property type="entry name" value="CHITIN BINDING PERITROPHIN-A"/>
    <property type="match status" value="1"/>
</dbReference>
<dbReference type="GO" id="GO:0005576">
    <property type="term" value="C:extracellular region"/>
    <property type="evidence" value="ECO:0007669"/>
    <property type="project" value="InterPro"/>
</dbReference>
<organism evidence="8">
    <name type="scientific">Phlebotomus perniciosus</name>
    <name type="common">Phlebotomine sand fly</name>
    <dbReference type="NCBI Taxonomy" id="13204"/>
    <lineage>
        <taxon>Eukaryota</taxon>
        <taxon>Metazoa</taxon>
        <taxon>Ecdysozoa</taxon>
        <taxon>Arthropoda</taxon>
        <taxon>Hexapoda</taxon>
        <taxon>Insecta</taxon>
        <taxon>Pterygota</taxon>
        <taxon>Neoptera</taxon>
        <taxon>Endopterygota</taxon>
        <taxon>Diptera</taxon>
        <taxon>Nematocera</taxon>
        <taxon>Psychodoidea</taxon>
        <taxon>Psychodidae</taxon>
        <taxon>Phlebotomus</taxon>
        <taxon>Larroussius</taxon>
    </lineage>
</organism>
<dbReference type="InterPro" id="IPR002557">
    <property type="entry name" value="Chitin-bd_dom"/>
</dbReference>
<dbReference type="PROSITE" id="PS50940">
    <property type="entry name" value="CHIT_BIND_II"/>
    <property type="match status" value="1"/>
</dbReference>
<evidence type="ECO:0000256" key="3">
    <source>
        <dbReference type="ARBA" id="ARBA00022737"/>
    </source>
</evidence>
<dbReference type="AlphaFoldDB" id="F4YSY8"/>
<proteinExistence type="evidence at transcript level"/>
<dbReference type="PANTHER" id="PTHR23301:SF106">
    <property type="entry name" value="CHITIN-BINDING TYPE-2 DOMAIN-CONTAINING PROTEIN-RELATED"/>
    <property type="match status" value="1"/>
</dbReference>
<keyword evidence="1" id="KW-0147">Chitin-binding</keyword>
<evidence type="ECO:0000256" key="2">
    <source>
        <dbReference type="ARBA" id="ARBA00022729"/>
    </source>
</evidence>
<sequence length="61" mass="6598">TAGVCAHGKPVEMKCPPNLYFNPETLICDWKENVDCQTEGSTTTSSTETPDTTTEASTTEE</sequence>
<accession>F4YSY8</accession>
<name>F4YSY8_PHLPE</name>
<feature type="domain" description="Chitin-binding type-2" evidence="7">
    <location>
        <begin position="1"/>
        <end position="38"/>
    </location>
</feature>
<keyword evidence="2" id="KW-0732">Signal</keyword>
<dbReference type="GO" id="GO:0008061">
    <property type="term" value="F:chitin binding"/>
    <property type="evidence" value="ECO:0007669"/>
    <property type="project" value="UniProtKB-KW"/>
</dbReference>